<protein>
    <recommendedName>
        <fullName evidence="9">Glycosyltransferase RgtA/B/C/D-like domain-containing protein</fullName>
    </recommendedName>
</protein>
<name>A0A1F7KA90_9BACT</name>
<evidence type="ECO:0000313" key="10">
    <source>
        <dbReference type="EMBL" id="OGK64751.1"/>
    </source>
</evidence>
<feature type="transmembrane region" description="Helical" evidence="8">
    <location>
        <begin position="328"/>
        <end position="345"/>
    </location>
</feature>
<feature type="transmembrane region" description="Helical" evidence="8">
    <location>
        <begin position="93"/>
        <end position="115"/>
    </location>
</feature>
<gene>
    <name evidence="10" type="ORF">A2209_00260</name>
</gene>
<dbReference type="InterPro" id="IPR038731">
    <property type="entry name" value="RgtA/B/C-like"/>
</dbReference>
<comment type="subcellular location">
    <subcellularLocation>
        <location evidence="1">Cell membrane</location>
        <topology evidence="1">Multi-pass membrane protein</topology>
    </subcellularLocation>
</comment>
<evidence type="ECO:0000256" key="3">
    <source>
        <dbReference type="ARBA" id="ARBA00022676"/>
    </source>
</evidence>
<evidence type="ECO:0000256" key="2">
    <source>
        <dbReference type="ARBA" id="ARBA00022475"/>
    </source>
</evidence>
<evidence type="ECO:0000256" key="8">
    <source>
        <dbReference type="SAM" id="Phobius"/>
    </source>
</evidence>
<organism evidence="10 11">
    <name type="scientific">Candidatus Roizmanbacteria bacterium RIFOXYA1_FULL_41_12</name>
    <dbReference type="NCBI Taxonomy" id="1802082"/>
    <lineage>
        <taxon>Bacteria</taxon>
        <taxon>Candidatus Roizmaniibacteriota</taxon>
    </lineage>
</organism>
<dbReference type="GO" id="GO:0009103">
    <property type="term" value="P:lipopolysaccharide biosynthetic process"/>
    <property type="evidence" value="ECO:0007669"/>
    <property type="project" value="UniProtKB-ARBA"/>
</dbReference>
<dbReference type="InterPro" id="IPR050297">
    <property type="entry name" value="LipidA_mod_glycosyltrf_83"/>
</dbReference>
<evidence type="ECO:0000256" key="6">
    <source>
        <dbReference type="ARBA" id="ARBA00022989"/>
    </source>
</evidence>
<proteinExistence type="predicted"/>
<evidence type="ECO:0000256" key="7">
    <source>
        <dbReference type="ARBA" id="ARBA00023136"/>
    </source>
</evidence>
<dbReference type="EMBL" id="MGBG01000015">
    <property type="protein sequence ID" value="OGK64751.1"/>
    <property type="molecule type" value="Genomic_DNA"/>
</dbReference>
<evidence type="ECO:0000256" key="4">
    <source>
        <dbReference type="ARBA" id="ARBA00022679"/>
    </source>
</evidence>
<accession>A0A1F7KA90</accession>
<dbReference type="Pfam" id="PF13231">
    <property type="entry name" value="PMT_2"/>
    <property type="match status" value="1"/>
</dbReference>
<evidence type="ECO:0000259" key="9">
    <source>
        <dbReference type="Pfam" id="PF13231"/>
    </source>
</evidence>
<feature type="transmembrane region" description="Helical" evidence="8">
    <location>
        <begin position="274"/>
        <end position="296"/>
    </location>
</feature>
<feature type="transmembrane region" description="Helical" evidence="8">
    <location>
        <begin position="351"/>
        <end position="372"/>
    </location>
</feature>
<dbReference type="AlphaFoldDB" id="A0A1F7KA90"/>
<evidence type="ECO:0000256" key="1">
    <source>
        <dbReference type="ARBA" id="ARBA00004651"/>
    </source>
</evidence>
<keyword evidence="6 8" id="KW-1133">Transmembrane helix</keyword>
<evidence type="ECO:0000313" key="11">
    <source>
        <dbReference type="Proteomes" id="UP000178450"/>
    </source>
</evidence>
<keyword evidence="5 8" id="KW-0812">Transmembrane</keyword>
<feature type="transmembrane region" description="Helical" evidence="8">
    <location>
        <begin position="144"/>
        <end position="164"/>
    </location>
</feature>
<feature type="domain" description="Glycosyltransferase RgtA/B/C/D-like" evidence="9">
    <location>
        <begin position="74"/>
        <end position="225"/>
    </location>
</feature>
<dbReference type="GO" id="GO:0016763">
    <property type="term" value="F:pentosyltransferase activity"/>
    <property type="evidence" value="ECO:0007669"/>
    <property type="project" value="TreeGrafter"/>
</dbReference>
<keyword evidence="7 8" id="KW-0472">Membrane</keyword>
<dbReference type="PANTHER" id="PTHR33908">
    <property type="entry name" value="MANNOSYLTRANSFERASE YKCB-RELATED"/>
    <property type="match status" value="1"/>
</dbReference>
<keyword evidence="2" id="KW-1003">Cell membrane</keyword>
<sequence length="507" mass="59578">MFDLFELLTKLRKLLSRRDWLIIGGLLGLFFLTRLTNLADLPIFTDEAIYIHWAKLAWKDASWRFVSLTDGRQPLQTWATIPFLKLFEADPLLAGRLFGVASGFFALVGIFFLSYYLFGKKGAIIASLVYILNPYYLFYDKMALVDSAVNGFFIWFVFFCLVLIKHPRLDLALIFGMLAGMGTLAKSTVRLFFLPFVFGPLMYLKNKNFWHKTVNYFFVLLVAATLSLFFYNIQRLSPFMHYIEQKNTTFVKTPIEFLQNPFDPLIHNLKTLPYYFASESGYLLVFLGLIGLIWLFKKQREVVWQLSLFFLIPFIIIASMARVVFPRYLIFFTVPFLLGFVYLWQQTKHKAWVLLTYFLPAIFLCAIVIFAPEKLPWPEIDRGQYFEGASSGHGTLAIVNYLKEQTSKHEQIYVFTEGTFGLLPYALDIYFPHDQPQVKFEARWPLKDEDLIYAQELSKKYPVYFVFHERREVPTEWPLQLVKKYPRYNKKSFVYFFKYIPVGLDET</sequence>
<feature type="transmembrane region" description="Helical" evidence="8">
    <location>
        <begin position="213"/>
        <end position="233"/>
    </location>
</feature>
<comment type="caution">
    <text evidence="10">The sequence shown here is derived from an EMBL/GenBank/DDBJ whole genome shotgun (WGS) entry which is preliminary data.</text>
</comment>
<reference evidence="10 11" key="1">
    <citation type="journal article" date="2016" name="Nat. Commun.">
        <title>Thousands of microbial genomes shed light on interconnected biogeochemical processes in an aquifer system.</title>
        <authorList>
            <person name="Anantharaman K."/>
            <person name="Brown C.T."/>
            <person name="Hug L.A."/>
            <person name="Sharon I."/>
            <person name="Castelle C.J."/>
            <person name="Probst A.J."/>
            <person name="Thomas B.C."/>
            <person name="Singh A."/>
            <person name="Wilkins M.J."/>
            <person name="Karaoz U."/>
            <person name="Brodie E.L."/>
            <person name="Williams K.H."/>
            <person name="Hubbard S.S."/>
            <person name="Banfield J.F."/>
        </authorList>
    </citation>
    <scope>NUCLEOTIDE SEQUENCE [LARGE SCALE GENOMIC DNA]</scope>
</reference>
<feature type="transmembrane region" description="Helical" evidence="8">
    <location>
        <begin position="171"/>
        <end position="193"/>
    </location>
</feature>
<dbReference type="Proteomes" id="UP000178450">
    <property type="component" value="Unassembled WGS sequence"/>
</dbReference>
<evidence type="ECO:0000256" key="5">
    <source>
        <dbReference type="ARBA" id="ARBA00022692"/>
    </source>
</evidence>
<keyword evidence="3" id="KW-0328">Glycosyltransferase</keyword>
<dbReference type="GO" id="GO:0005886">
    <property type="term" value="C:plasma membrane"/>
    <property type="evidence" value="ECO:0007669"/>
    <property type="project" value="UniProtKB-SubCell"/>
</dbReference>
<keyword evidence="4" id="KW-0808">Transferase</keyword>
<dbReference type="PANTHER" id="PTHR33908:SF11">
    <property type="entry name" value="MEMBRANE PROTEIN"/>
    <property type="match status" value="1"/>
</dbReference>
<feature type="transmembrane region" description="Helical" evidence="8">
    <location>
        <begin position="302"/>
        <end position="321"/>
    </location>
</feature>
<feature type="transmembrane region" description="Helical" evidence="8">
    <location>
        <begin position="20"/>
        <end position="39"/>
    </location>
</feature>